<dbReference type="InterPro" id="IPR001810">
    <property type="entry name" value="F-box_dom"/>
</dbReference>
<evidence type="ECO:0000313" key="2">
    <source>
        <dbReference type="EMBL" id="KAF1798141.1"/>
    </source>
</evidence>
<sequence length="621" mass="71522">MDKLPFEIFACIIKYLDHENRLNCCQVCKSWNSSINQSYLLLETVFCGDLATQDKRIKLYFKQHAPLSARVNTLEYNLMGELPLQNLAPMPAILPHIKHLRLFTNDSVMYNRINSKGRRVAPRVGSFVQFDSSQRRKVYEARLDDTLEGCWSTTLESIEDASTNMLSSCLLNCSTQPFRHLTRLWLNYSSIALSSLENGMSYLFTGLKQAPAIKELALNYTHVNFAHLDLLHQHCQQLHSLTLGHVNISNHPSGPGQRFLYDMPPLHYEPAEAPQLKHLTIASATIVAGTPLLEYIAAKYKHVEHIKCLVSNAEPTRTQDIYKGQAASLISSCSALKYFECNLFSPTPLLLRMMDDRGIRMEEDLRLGFTDDPESFVVVCNSDHHKAAVKRVDMQINYYPEHFNDMILNLKNLTGLTINNIGYRVEEILYEEDDCYYESTMLPLNVLLNGLQHLEKLDLQGFFITVDRQETLQHSIKIMIFNQCTFDSFATQDNGALFSPCNYISTCCLKLQYLKLHGQWSYDPQKSEVSLRLFDHTELSGVEVFIEYSCPYVRHVDEEGAETWFEIQRPNMDSVFECVPIDNNQPPPRSNLEKPNYFTIECADSKLFYTQKVYYQEPYQF</sequence>
<dbReference type="InterPro" id="IPR036047">
    <property type="entry name" value="F-box-like_dom_sf"/>
</dbReference>
<organism evidence="2 3">
    <name type="scientific">Mucor circinelloides f. lusitanicus</name>
    <name type="common">Mucor racemosus var. lusitanicus</name>
    <dbReference type="NCBI Taxonomy" id="29924"/>
    <lineage>
        <taxon>Eukaryota</taxon>
        <taxon>Fungi</taxon>
        <taxon>Fungi incertae sedis</taxon>
        <taxon>Mucoromycota</taxon>
        <taxon>Mucoromycotina</taxon>
        <taxon>Mucoromycetes</taxon>
        <taxon>Mucorales</taxon>
        <taxon>Mucorineae</taxon>
        <taxon>Mucoraceae</taxon>
        <taxon>Mucor</taxon>
    </lineage>
</organism>
<dbReference type="Pfam" id="PF12937">
    <property type="entry name" value="F-box-like"/>
    <property type="match status" value="1"/>
</dbReference>
<evidence type="ECO:0000313" key="3">
    <source>
        <dbReference type="Proteomes" id="UP000469890"/>
    </source>
</evidence>
<protein>
    <recommendedName>
        <fullName evidence="1">F-box domain-containing protein</fullName>
    </recommendedName>
</protein>
<dbReference type="InterPro" id="IPR032675">
    <property type="entry name" value="LRR_dom_sf"/>
</dbReference>
<comment type="caution">
    <text evidence="2">The sequence shown here is derived from an EMBL/GenBank/DDBJ whole genome shotgun (WGS) entry which is preliminary data.</text>
</comment>
<feature type="domain" description="F-box" evidence="1">
    <location>
        <begin position="1"/>
        <end position="45"/>
    </location>
</feature>
<name>A0A8H4B9X8_MUCCL</name>
<dbReference type="SUPFAM" id="SSF52058">
    <property type="entry name" value="L domain-like"/>
    <property type="match status" value="1"/>
</dbReference>
<dbReference type="AlphaFoldDB" id="A0A8H4B9X8"/>
<dbReference type="PROSITE" id="PS50181">
    <property type="entry name" value="FBOX"/>
    <property type="match status" value="1"/>
</dbReference>
<reference evidence="2 3" key="1">
    <citation type="submission" date="2019-09" db="EMBL/GenBank/DDBJ databases">
        <authorList>
            <consortium name="DOE Joint Genome Institute"/>
            <person name="Mondo S.J."/>
            <person name="Navarro-Mendoza M.I."/>
            <person name="Perez-Arques C."/>
            <person name="Panchal S."/>
            <person name="Nicolas F.E."/>
            <person name="Ganguly P."/>
            <person name="Pangilinan J."/>
            <person name="Grigoriev I."/>
            <person name="Heitman J."/>
            <person name="Sanya K."/>
            <person name="Garre V."/>
        </authorList>
    </citation>
    <scope>NUCLEOTIDE SEQUENCE [LARGE SCALE GENOMIC DNA]</scope>
    <source>
        <strain evidence="2 3">MU402</strain>
    </source>
</reference>
<accession>A0A8H4B9X8</accession>
<dbReference type="SMART" id="SM00256">
    <property type="entry name" value="FBOX"/>
    <property type="match status" value="1"/>
</dbReference>
<dbReference type="EMBL" id="JAAECE010000008">
    <property type="protein sequence ID" value="KAF1798141.1"/>
    <property type="molecule type" value="Genomic_DNA"/>
</dbReference>
<gene>
    <name evidence="2" type="ORF">FB192DRAFT_1397912</name>
</gene>
<evidence type="ECO:0000259" key="1">
    <source>
        <dbReference type="PROSITE" id="PS50181"/>
    </source>
</evidence>
<dbReference type="SUPFAM" id="SSF81383">
    <property type="entry name" value="F-box domain"/>
    <property type="match status" value="1"/>
</dbReference>
<dbReference type="Gene3D" id="1.20.1280.50">
    <property type="match status" value="1"/>
</dbReference>
<dbReference type="Proteomes" id="UP000469890">
    <property type="component" value="Unassembled WGS sequence"/>
</dbReference>
<dbReference type="Gene3D" id="3.80.10.10">
    <property type="entry name" value="Ribonuclease Inhibitor"/>
    <property type="match status" value="1"/>
</dbReference>
<proteinExistence type="predicted"/>